<organism evidence="4 5">
    <name type="scientific">Ceratopteris richardii</name>
    <name type="common">Triangle waterfern</name>
    <dbReference type="NCBI Taxonomy" id="49495"/>
    <lineage>
        <taxon>Eukaryota</taxon>
        <taxon>Viridiplantae</taxon>
        <taxon>Streptophyta</taxon>
        <taxon>Embryophyta</taxon>
        <taxon>Tracheophyta</taxon>
        <taxon>Polypodiopsida</taxon>
        <taxon>Polypodiidae</taxon>
        <taxon>Polypodiales</taxon>
        <taxon>Pteridineae</taxon>
        <taxon>Pteridaceae</taxon>
        <taxon>Parkerioideae</taxon>
        <taxon>Ceratopteris</taxon>
    </lineage>
</organism>
<gene>
    <name evidence="4" type="ORF">KP509_17G018400</name>
</gene>
<evidence type="ECO:0000313" key="5">
    <source>
        <dbReference type="Proteomes" id="UP000825935"/>
    </source>
</evidence>
<feature type="compositionally biased region" description="Basic and acidic residues" evidence="1">
    <location>
        <begin position="75"/>
        <end position="92"/>
    </location>
</feature>
<feature type="region of interest" description="Disordered" evidence="1">
    <location>
        <begin position="403"/>
        <end position="425"/>
    </location>
</feature>
<dbReference type="AlphaFoldDB" id="A0A8T2SUW3"/>
<dbReference type="PANTHER" id="PTHR21726:SF61">
    <property type="entry name" value="DNAA INITIATOR-ASSOCIATING PROTEIN"/>
    <property type="match status" value="1"/>
</dbReference>
<dbReference type="Proteomes" id="UP000825935">
    <property type="component" value="Chromosome 17"/>
</dbReference>
<feature type="domain" description="DUF3741" evidence="3">
    <location>
        <begin position="112"/>
        <end position="124"/>
    </location>
</feature>
<dbReference type="EMBL" id="CM035422">
    <property type="protein sequence ID" value="KAH7372734.1"/>
    <property type="molecule type" value="Genomic_DNA"/>
</dbReference>
<accession>A0A8T2SUW3</accession>
<dbReference type="InterPro" id="IPR025486">
    <property type="entry name" value="DUF4378"/>
</dbReference>
<dbReference type="Pfam" id="PF14383">
    <property type="entry name" value="VARLMGL"/>
    <property type="match status" value="1"/>
</dbReference>
<dbReference type="InterPro" id="IPR032795">
    <property type="entry name" value="DUF3741-assoc"/>
</dbReference>
<keyword evidence="5" id="KW-1185">Reference proteome</keyword>
<reference evidence="4" key="1">
    <citation type="submission" date="2021-08" db="EMBL/GenBank/DDBJ databases">
        <title>WGS assembly of Ceratopteris richardii.</title>
        <authorList>
            <person name="Marchant D.B."/>
            <person name="Chen G."/>
            <person name="Jenkins J."/>
            <person name="Shu S."/>
            <person name="Leebens-Mack J."/>
            <person name="Grimwood J."/>
            <person name="Schmutz J."/>
            <person name="Soltis P."/>
            <person name="Soltis D."/>
            <person name="Chen Z.-H."/>
        </authorList>
    </citation>
    <scope>NUCLEOTIDE SEQUENCE</scope>
    <source>
        <strain evidence="4">Whitten #5841</strain>
        <tissue evidence="4">Leaf</tissue>
    </source>
</reference>
<dbReference type="PANTHER" id="PTHR21726">
    <property type="entry name" value="PHOSPHATIDYLINOSITOL N-ACETYLGLUCOSAMINYLTRANSFERASE SUBUNIT P DOWN SYNDROME CRITICAL REGION PROTEIN 5 -RELATED"/>
    <property type="match status" value="1"/>
</dbReference>
<protein>
    <recommendedName>
        <fullName evidence="6">DUF4378 domain-containing protein</fullName>
    </recommendedName>
</protein>
<evidence type="ECO:0000313" key="4">
    <source>
        <dbReference type="EMBL" id="KAH7372734.1"/>
    </source>
</evidence>
<evidence type="ECO:0000259" key="3">
    <source>
        <dbReference type="Pfam" id="PF14383"/>
    </source>
</evidence>
<feature type="region of interest" description="Disordered" evidence="1">
    <location>
        <begin position="1"/>
        <end position="23"/>
    </location>
</feature>
<name>A0A8T2SUW3_CERRI</name>
<comment type="caution">
    <text evidence="4">The sequence shown here is derived from an EMBL/GenBank/DDBJ whole genome shotgun (WGS) entry which is preliminary data.</text>
</comment>
<sequence>MPTETPGKVLSSIPSSSDARHNSRTGGCAGVLFQIFHGKRLFPRKYLPAERPRQSLSNRTDAKLPIAKLLLIADENRSGSSKERDEGSEEKNANQIQDDQLHVEKAPERTVGVVARLMGLETMPCPVILRCERNQSEETLSPVTVHCGRNESEEYRNVDCLLSRDGLQLEKQFLTEKGVQQSHRSSCDDKQRQFKREPHVMLATHQKGRIKHASGKSKYVWKSSLIPPHHVDSTFPPISSSKSGCFHKCASSSKNTAHMIDATPKMLKSNVQPTYQTKSQYQRVISRPKFGSLDASRKGRMQKVPVHLKSQNTIARGQPPHGKKDQKGTAQVSVVEGDNQMVKRWGIPDRQSYCLHKATQSKISRKKTLEQPNCYVSQNPNWKRQRKTCSTVSQPTICSALKAQQRSRDLSPANPVQDTSDDFGSKSSNYVSSSFKCSLASPLPKSQVSADEFSSSSELELHQRPQYVDGCMHTILPWHPTCSKQDKLPCRNLGMLQKSDTYQFDSCETSLRSQYDSNSLSIYTDSPQSSMESFTSSEPSEFPCSSEESFDHLTQKCMSEAATEQEKMEADGKSHDFKKPMNLMDCQSSSEGNSGSLSESLGHTALCSKLNAGTKSFVSGSTSYRRNTAMILQELLTALNSSRSRKTLNDVKPEGAGSGFTESDFTTTEKVHVFLTDCVQHNEDPSLEPTLETSGICNSIDYSQILHGAYGHEVRGSFRSTDLSGNVKTHAEDEYLGEVMSKETEANHEQSWEHVHTVDCESLMETIMRLHQIDPETIGIGHMTQKQIDDELILVSAYNDSRSRSCIDSILSVEKNGEEVLQLDGVLSDVCMLTTEEDFKSIYRSGFESSFRYYEAGKWNKNLITDCINEALKSFSRKFYWLSVSFPGQSSVAHVLSRTYKQLDEWTEMAATMDLDEMVEKEMHLSIRNWKNIELQTEEVAEILETAIYDELLEELLFDLLRMHLESWH</sequence>
<evidence type="ECO:0000256" key="1">
    <source>
        <dbReference type="SAM" id="MobiDB-lite"/>
    </source>
</evidence>
<evidence type="ECO:0008006" key="6">
    <source>
        <dbReference type="Google" id="ProtNLM"/>
    </source>
</evidence>
<feature type="domain" description="DUF4378" evidence="2">
    <location>
        <begin position="855"/>
        <end position="955"/>
    </location>
</feature>
<proteinExistence type="predicted"/>
<evidence type="ECO:0000259" key="2">
    <source>
        <dbReference type="Pfam" id="PF14309"/>
    </source>
</evidence>
<feature type="region of interest" description="Disordered" evidence="1">
    <location>
        <begin position="75"/>
        <end position="107"/>
    </location>
</feature>
<dbReference type="Pfam" id="PF14309">
    <property type="entry name" value="DUF4378"/>
    <property type="match status" value="1"/>
</dbReference>
<dbReference type="OrthoDB" id="1928505at2759"/>